<dbReference type="Pfam" id="PF14917">
    <property type="entry name" value="CCDC74_C"/>
    <property type="match status" value="1"/>
</dbReference>
<feature type="compositionally biased region" description="Low complexity" evidence="3">
    <location>
        <begin position="432"/>
        <end position="454"/>
    </location>
</feature>
<dbReference type="Pfam" id="PF14916">
    <property type="entry name" value="CCDC92"/>
    <property type="match status" value="1"/>
</dbReference>
<feature type="region of interest" description="Disordered" evidence="3">
    <location>
        <begin position="387"/>
        <end position="467"/>
    </location>
</feature>
<protein>
    <submittedName>
        <fullName evidence="6">Uncharacterized protein</fullName>
    </submittedName>
</protein>
<evidence type="ECO:0000259" key="5">
    <source>
        <dbReference type="Pfam" id="PF14917"/>
    </source>
</evidence>
<evidence type="ECO:0000256" key="2">
    <source>
        <dbReference type="SAM" id="Coils"/>
    </source>
</evidence>
<dbReference type="PANTHER" id="PTHR14882:SF5">
    <property type="entry name" value="COILED-COIL DOMAIN CONTAINING 74A"/>
    <property type="match status" value="1"/>
</dbReference>
<feature type="domain" description="Coiled coil protein 74 C-terminal" evidence="5">
    <location>
        <begin position="286"/>
        <end position="376"/>
    </location>
</feature>
<dbReference type="Proteomes" id="UP000681722">
    <property type="component" value="Unassembled WGS sequence"/>
</dbReference>
<dbReference type="OrthoDB" id="2155209at2759"/>
<feature type="compositionally biased region" description="Low complexity" evidence="3">
    <location>
        <begin position="48"/>
        <end position="84"/>
    </location>
</feature>
<organism evidence="6 8">
    <name type="scientific">Didymodactylos carnosus</name>
    <dbReference type="NCBI Taxonomy" id="1234261"/>
    <lineage>
        <taxon>Eukaryota</taxon>
        <taxon>Metazoa</taxon>
        <taxon>Spiralia</taxon>
        <taxon>Gnathifera</taxon>
        <taxon>Rotifera</taxon>
        <taxon>Eurotatoria</taxon>
        <taxon>Bdelloidea</taxon>
        <taxon>Philodinida</taxon>
        <taxon>Philodinidae</taxon>
        <taxon>Didymodactylos</taxon>
    </lineage>
</organism>
<dbReference type="InterPro" id="IPR039496">
    <property type="entry name" value="CCDC92/74_N"/>
</dbReference>
<dbReference type="AlphaFoldDB" id="A0A814AH49"/>
<name>A0A814AH49_9BILA</name>
<feature type="coiled-coil region" evidence="2">
    <location>
        <begin position="89"/>
        <end position="120"/>
    </location>
</feature>
<keyword evidence="8" id="KW-1185">Reference proteome</keyword>
<dbReference type="EMBL" id="CAJNOQ010001719">
    <property type="protein sequence ID" value="CAF0914462.1"/>
    <property type="molecule type" value="Genomic_DNA"/>
</dbReference>
<dbReference type="PANTHER" id="PTHR14882">
    <property type="entry name" value="COILED-COIL DOMAIN-CONTAINING 74A"/>
    <property type="match status" value="1"/>
</dbReference>
<dbReference type="EMBL" id="CAJOBC010001719">
    <property type="protein sequence ID" value="CAF3694923.1"/>
    <property type="molecule type" value="Genomic_DNA"/>
</dbReference>
<evidence type="ECO:0000256" key="1">
    <source>
        <dbReference type="ARBA" id="ARBA00023054"/>
    </source>
</evidence>
<proteinExistence type="predicted"/>
<dbReference type="Proteomes" id="UP000663829">
    <property type="component" value="Unassembled WGS sequence"/>
</dbReference>
<feature type="domain" description="CCDC92/74 N-terminal" evidence="4">
    <location>
        <begin position="87"/>
        <end position="136"/>
    </location>
</feature>
<reference evidence="6" key="1">
    <citation type="submission" date="2021-02" db="EMBL/GenBank/DDBJ databases">
        <authorList>
            <person name="Nowell W R."/>
        </authorList>
    </citation>
    <scope>NUCLEOTIDE SEQUENCE</scope>
</reference>
<accession>A0A814AH49</accession>
<gene>
    <name evidence="6" type="ORF">GPM918_LOCUS9320</name>
    <name evidence="7" type="ORF">SRO942_LOCUS9321</name>
</gene>
<sequence length="482" mass="55707">MIRQSLIDERHSDLALSDSTNRRLHRITAFGDKNPSHLHIRKNNRLINNNNTNDQQSQETTDSSPSSQYYEQQSDFSPFSPSIDPRQRIDHLERNIKYIQQQHEQTLQDLHHEVDRLQQENRDLHFHLINIRPSSRNNNSDVLSQITTITANGTVDRSRTKAMGTTTRAPTVAQMADLSKLETNLEKRLQEVQRLYFEKQIEELKQKVVELERKNEYLVRTIDDLKKRTVAVLSVPPTVTFQPSPPQPLFPEIQDTQMVPITHNKLFSPVSLSSITSLDPLQVTIEPNSVSREPTPEECIQLIRVAHEAYKNQVQEISVMKAILKELLRNEHLSLTSRTLVRDCLAASTSSDISFSQKTARFVPNDGLIKRQLSSSSKRTTDYLHARHLVKQKEEPPNTRPSDRLILPPIQQGSTPIHESPLHHHHRKSDTNTDNSQSLNSLLNQSIQQQQANSRFNETTVARRERRTQELQRIRLTRNLYH</sequence>
<dbReference type="InterPro" id="IPR040370">
    <property type="entry name" value="CCDC74A/CCDC74B/CCDC92"/>
</dbReference>
<dbReference type="InterPro" id="IPR029422">
    <property type="entry name" value="CCDC74_C"/>
</dbReference>
<evidence type="ECO:0000256" key="3">
    <source>
        <dbReference type="SAM" id="MobiDB-lite"/>
    </source>
</evidence>
<keyword evidence="1 2" id="KW-0175">Coiled coil</keyword>
<comment type="caution">
    <text evidence="6">The sequence shown here is derived from an EMBL/GenBank/DDBJ whole genome shotgun (WGS) entry which is preliminary data.</text>
</comment>
<feature type="compositionally biased region" description="Basic and acidic residues" evidence="3">
    <location>
        <begin position="387"/>
        <end position="403"/>
    </location>
</feature>
<feature type="region of interest" description="Disordered" evidence="3">
    <location>
        <begin position="46"/>
        <end position="84"/>
    </location>
</feature>
<evidence type="ECO:0000313" key="8">
    <source>
        <dbReference type="Proteomes" id="UP000663829"/>
    </source>
</evidence>
<evidence type="ECO:0000313" key="6">
    <source>
        <dbReference type="EMBL" id="CAF0914462.1"/>
    </source>
</evidence>
<feature type="coiled-coil region" evidence="2">
    <location>
        <begin position="175"/>
        <end position="228"/>
    </location>
</feature>
<evidence type="ECO:0000313" key="7">
    <source>
        <dbReference type="EMBL" id="CAF3694923.1"/>
    </source>
</evidence>
<evidence type="ECO:0000259" key="4">
    <source>
        <dbReference type="Pfam" id="PF14916"/>
    </source>
</evidence>